<organism evidence="1 2">
    <name type="scientific">Canavalia gladiata</name>
    <name type="common">Sword bean</name>
    <name type="synonym">Dolichos gladiatus</name>
    <dbReference type="NCBI Taxonomy" id="3824"/>
    <lineage>
        <taxon>Eukaryota</taxon>
        <taxon>Viridiplantae</taxon>
        <taxon>Streptophyta</taxon>
        <taxon>Embryophyta</taxon>
        <taxon>Tracheophyta</taxon>
        <taxon>Spermatophyta</taxon>
        <taxon>Magnoliopsida</taxon>
        <taxon>eudicotyledons</taxon>
        <taxon>Gunneridae</taxon>
        <taxon>Pentapetalae</taxon>
        <taxon>rosids</taxon>
        <taxon>fabids</taxon>
        <taxon>Fabales</taxon>
        <taxon>Fabaceae</taxon>
        <taxon>Papilionoideae</taxon>
        <taxon>50 kb inversion clade</taxon>
        <taxon>NPAAA clade</taxon>
        <taxon>indigoferoid/millettioid clade</taxon>
        <taxon>Phaseoleae</taxon>
        <taxon>Canavalia</taxon>
    </lineage>
</organism>
<proteinExistence type="predicted"/>
<sequence length="116" mass="13604">MADMPLFTKLAPTIPLIARQAKRKLAQWGTISAGKMHCYCISDFSLNGYGVLDSMLIEEFKMTIKEIPQDKTKTKIEDVIHKMQRRRIFLPHQIHLKLWFFEWFMSVAQGQRASYI</sequence>
<evidence type="ECO:0000313" key="2">
    <source>
        <dbReference type="Proteomes" id="UP001367508"/>
    </source>
</evidence>
<protein>
    <submittedName>
        <fullName evidence="1">Uncharacterized protein</fullName>
    </submittedName>
</protein>
<gene>
    <name evidence="1" type="ORF">VNO77_24912</name>
</gene>
<evidence type="ECO:0000313" key="1">
    <source>
        <dbReference type="EMBL" id="KAK7330714.1"/>
    </source>
</evidence>
<dbReference type="EMBL" id="JAYMYQ010000005">
    <property type="protein sequence ID" value="KAK7330714.1"/>
    <property type="molecule type" value="Genomic_DNA"/>
</dbReference>
<reference evidence="1 2" key="1">
    <citation type="submission" date="2024-01" db="EMBL/GenBank/DDBJ databases">
        <title>The genomes of 5 underutilized Papilionoideae crops provide insights into root nodulation and disease resistanc.</title>
        <authorList>
            <person name="Jiang F."/>
        </authorList>
    </citation>
    <scope>NUCLEOTIDE SEQUENCE [LARGE SCALE GENOMIC DNA]</scope>
    <source>
        <strain evidence="1">LVBAO_FW01</strain>
        <tissue evidence="1">Leaves</tissue>
    </source>
</reference>
<comment type="caution">
    <text evidence="1">The sequence shown here is derived from an EMBL/GenBank/DDBJ whole genome shotgun (WGS) entry which is preliminary data.</text>
</comment>
<name>A0AAN9LAK9_CANGL</name>
<accession>A0AAN9LAK9</accession>
<dbReference type="AlphaFoldDB" id="A0AAN9LAK9"/>
<keyword evidence="2" id="KW-1185">Reference proteome</keyword>
<dbReference type="Proteomes" id="UP001367508">
    <property type="component" value="Unassembled WGS sequence"/>
</dbReference>